<dbReference type="InterPro" id="IPR036770">
    <property type="entry name" value="Ankyrin_rpt-contain_sf"/>
</dbReference>
<keyword evidence="2" id="KW-1185">Reference proteome</keyword>
<dbReference type="SUPFAM" id="SSF48403">
    <property type="entry name" value="Ankyrin repeat"/>
    <property type="match status" value="1"/>
</dbReference>
<name>A0ABR2KB36_9EUKA</name>
<sequence length="367" mass="43630">MKSRNYIEKMTKIQERILNFLDDEDDTEENSQNLIKLFDDYKIRVNRYDIKSILYLLASITNNHNRSSNFFHKISPILKNLQNEITKYFTNYEIFNIFSSNKRILLTLIELGIITIDKHIFEVISDNGYSQFLFPEIKSFLTEKEIQSISKDIQENFEEKRKNGENDEPICELIRKDNIDEFITFVNKNSVSLNTRISNSIFETNLYLTIKQPSLIEYAAFFGSIQIFKYLYLNHAKANPDLWIYAIHGRNPEMINFLIEKRIKPANSNYQFCIDTAIECHHNDIYNYIKNNLLNEDDNVSSLKCIQYYNFALFNEVEMDDSAILQLCQYDYFNYLGIVLEETNFKINKRIVLNGIFKSNFIYFLFK</sequence>
<dbReference type="EMBL" id="JAPFFF010000006">
    <property type="protein sequence ID" value="KAK8888325.1"/>
    <property type="molecule type" value="Genomic_DNA"/>
</dbReference>
<gene>
    <name evidence="1" type="ORF">M9Y10_039392</name>
</gene>
<comment type="caution">
    <text evidence="1">The sequence shown here is derived from an EMBL/GenBank/DDBJ whole genome shotgun (WGS) entry which is preliminary data.</text>
</comment>
<dbReference type="Gene3D" id="1.25.40.20">
    <property type="entry name" value="Ankyrin repeat-containing domain"/>
    <property type="match status" value="1"/>
</dbReference>
<protein>
    <recommendedName>
        <fullName evidence="3">DUF3447 domain-containing protein</fullName>
    </recommendedName>
</protein>
<dbReference type="PANTHER" id="PTHR24159:SF5">
    <property type="entry name" value="ANK_REP_REGION DOMAIN-CONTAINING PROTEIN"/>
    <property type="match status" value="1"/>
</dbReference>
<accession>A0ABR2KB36</accession>
<dbReference type="Proteomes" id="UP001470230">
    <property type="component" value="Unassembled WGS sequence"/>
</dbReference>
<organism evidence="1 2">
    <name type="scientific">Tritrichomonas musculus</name>
    <dbReference type="NCBI Taxonomy" id="1915356"/>
    <lineage>
        <taxon>Eukaryota</taxon>
        <taxon>Metamonada</taxon>
        <taxon>Parabasalia</taxon>
        <taxon>Tritrichomonadida</taxon>
        <taxon>Tritrichomonadidae</taxon>
        <taxon>Tritrichomonas</taxon>
    </lineage>
</organism>
<dbReference type="PANTHER" id="PTHR24159">
    <property type="match status" value="1"/>
</dbReference>
<reference evidence="1 2" key="1">
    <citation type="submission" date="2024-04" db="EMBL/GenBank/DDBJ databases">
        <title>Tritrichomonas musculus Genome.</title>
        <authorList>
            <person name="Alves-Ferreira E."/>
            <person name="Grigg M."/>
            <person name="Lorenzi H."/>
            <person name="Galac M."/>
        </authorList>
    </citation>
    <scope>NUCLEOTIDE SEQUENCE [LARGE SCALE GENOMIC DNA]</scope>
    <source>
        <strain evidence="1 2">EAF2021</strain>
    </source>
</reference>
<evidence type="ECO:0000313" key="2">
    <source>
        <dbReference type="Proteomes" id="UP001470230"/>
    </source>
</evidence>
<proteinExistence type="predicted"/>
<evidence type="ECO:0000313" key="1">
    <source>
        <dbReference type="EMBL" id="KAK8888325.1"/>
    </source>
</evidence>
<evidence type="ECO:0008006" key="3">
    <source>
        <dbReference type="Google" id="ProtNLM"/>
    </source>
</evidence>